<comment type="caution">
    <text evidence="2">The sequence shown here is derived from an EMBL/GenBank/DDBJ whole genome shotgun (WGS) entry which is preliminary data.</text>
</comment>
<reference evidence="2" key="1">
    <citation type="journal article" date="2023" name="bioRxiv">
        <title>Improved chromosome-level genome assembly for marigold (Tagetes erecta).</title>
        <authorList>
            <person name="Jiang F."/>
            <person name="Yuan L."/>
            <person name="Wang S."/>
            <person name="Wang H."/>
            <person name="Xu D."/>
            <person name="Wang A."/>
            <person name="Fan W."/>
        </authorList>
    </citation>
    <scope>NUCLEOTIDE SEQUENCE</scope>
    <source>
        <strain evidence="2">WSJ</strain>
        <tissue evidence="2">Leaf</tissue>
    </source>
</reference>
<accession>A0AAD8K8L8</accession>
<keyword evidence="3" id="KW-1185">Reference proteome</keyword>
<protein>
    <submittedName>
        <fullName evidence="2">Uncharacterized protein</fullName>
    </submittedName>
</protein>
<sequence>MARLLRENNITITNNPAATNNTTTRSPWLVDSGASHHITSDGSALHKLSDYGGPDEIVLGNGSQHGGAFNARGQH</sequence>
<organism evidence="2 3">
    <name type="scientific">Tagetes erecta</name>
    <name type="common">African marigold</name>
    <dbReference type="NCBI Taxonomy" id="13708"/>
    <lineage>
        <taxon>Eukaryota</taxon>
        <taxon>Viridiplantae</taxon>
        <taxon>Streptophyta</taxon>
        <taxon>Embryophyta</taxon>
        <taxon>Tracheophyta</taxon>
        <taxon>Spermatophyta</taxon>
        <taxon>Magnoliopsida</taxon>
        <taxon>eudicotyledons</taxon>
        <taxon>Gunneridae</taxon>
        <taxon>Pentapetalae</taxon>
        <taxon>asterids</taxon>
        <taxon>campanulids</taxon>
        <taxon>Asterales</taxon>
        <taxon>Asteraceae</taxon>
        <taxon>Asteroideae</taxon>
        <taxon>Heliantheae alliance</taxon>
        <taxon>Tageteae</taxon>
        <taxon>Tagetes</taxon>
    </lineage>
</organism>
<dbReference type="Proteomes" id="UP001229421">
    <property type="component" value="Unassembled WGS sequence"/>
</dbReference>
<gene>
    <name evidence="2" type="ORF">QVD17_32307</name>
</gene>
<name>A0AAD8K8L8_TARER</name>
<feature type="region of interest" description="Disordered" evidence="1">
    <location>
        <begin position="1"/>
        <end position="26"/>
    </location>
</feature>
<dbReference type="EMBL" id="JAUHHV010000008">
    <property type="protein sequence ID" value="KAK1416516.1"/>
    <property type="molecule type" value="Genomic_DNA"/>
</dbReference>
<feature type="compositionally biased region" description="Low complexity" evidence="1">
    <location>
        <begin position="8"/>
        <end position="24"/>
    </location>
</feature>
<dbReference type="AlphaFoldDB" id="A0AAD8K8L8"/>
<evidence type="ECO:0000256" key="1">
    <source>
        <dbReference type="SAM" id="MobiDB-lite"/>
    </source>
</evidence>
<evidence type="ECO:0000313" key="2">
    <source>
        <dbReference type="EMBL" id="KAK1416516.1"/>
    </source>
</evidence>
<evidence type="ECO:0000313" key="3">
    <source>
        <dbReference type="Proteomes" id="UP001229421"/>
    </source>
</evidence>
<proteinExistence type="predicted"/>